<evidence type="ECO:0000313" key="3">
    <source>
        <dbReference type="Proteomes" id="UP001500979"/>
    </source>
</evidence>
<comment type="caution">
    <text evidence="2">The sequence shown here is derived from an EMBL/GenBank/DDBJ whole genome shotgun (WGS) entry which is preliminary data.</text>
</comment>
<sequence>MIIGRASGGGVGSAAWAGAANAARAMAAPTAPVRARAMDTLVSFSCRGVQQIRKRASDFTRRSVMSITWTQIATKVVRTAAHSADLRRSCEQSKVDSDHPVIVPPEQATAR</sequence>
<gene>
    <name evidence="2" type="ORF">GCM10010470_26910</name>
</gene>
<proteinExistence type="predicted"/>
<name>A0ABN3VF86_9PSEU</name>
<accession>A0ABN3VF86</accession>
<organism evidence="2 3">
    <name type="scientific">Saccharopolyspora taberi</name>
    <dbReference type="NCBI Taxonomy" id="60895"/>
    <lineage>
        <taxon>Bacteria</taxon>
        <taxon>Bacillati</taxon>
        <taxon>Actinomycetota</taxon>
        <taxon>Actinomycetes</taxon>
        <taxon>Pseudonocardiales</taxon>
        <taxon>Pseudonocardiaceae</taxon>
        <taxon>Saccharopolyspora</taxon>
    </lineage>
</organism>
<protein>
    <submittedName>
        <fullName evidence="2">Uncharacterized protein</fullName>
    </submittedName>
</protein>
<dbReference type="EMBL" id="BAAAUX010000013">
    <property type="protein sequence ID" value="GAA2790832.1"/>
    <property type="molecule type" value="Genomic_DNA"/>
</dbReference>
<reference evidence="2 3" key="1">
    <citation type="journal article" date="2019" name="Int. J. Syst. Evol. Microbiol.">
        <title>The Global Catalogue of Microorganisms (GCM) 10K type strain sequencing project: providing services to taxonomists for standard genome sequencing and annotation.</title>
        <authorList>
            <consortium name="The Broad Institute Genomics Platform"/>
            <consortium name="The Broad Institute Genome Sequencing Center for Infectious Disease"/>
            <person name="Wu L."/>
            <person name="Ma J."/>
        </authorList>
    </citation>
    <scope>NUCLEOTIDE SEQUENCE [LARGE SCALE GENOMIC DNA]</scope>
    <source>
        <strain evidence="2 3">JCM 9383</strain>
    </source>
</reference>
<evidence type="ECO:0000256" key="1">
    <source>
        <dbReference type="SAM" id="MobiDB-lite"/>
    </source>
</evidence>
<feature type="compositionally biased region" description="Basic and acidic residues" evidence="1">
    <location>
        <begin position="87"/>
        <end position="99"/>
    </location>
</feature>
<evidence type="ECO:0000313" key="2">
    <source>
        <dbReference type="EMBL" id="GAA2790832.1"/>
    </source>
</evidence>
<keyword evidence="3" id="KW-1185">Reference proteome</keyword>
<feature type="region of interest" description="Disordered" evidence="1">
    <location>
        <begin position="87"/>
        <end position="111"/>
    </location>
</feature>
<dbReference type="Proteomes" id="UP001500979">
    <property type="component" value="Unassembled WGS sequence"/>
</dbReference>